<evidence type="ECO:0000256" key="5">
    <source>
        <dbReference type="ARBA" id="ARBA00022840"/>
    </source>
</evidence>
<evidence type="ECO:0000256" key="1">
    <source>
        <dbReference type="ARBA" id="ARBA00004651"/>
    </source>
</evidence>
<feature type="transmembrane region" description="Helical" evidence="8">
    <location>
        <begin position="164"/>
        <end position="188"/>
    </location>
</feature>
<dbReference type="InterPro" id="IPR003593">
    <property type="entry name" value="AAA+_ATPase"/>
</dbReference>
<name>A0ABZ0PAA6_9BACT</name>
<keyword evidence="12" id="KW-1185">Reference proteome</keyword>
<dbReference type="PROSITE" id="PS50893">
    <property type="entry name" value="ABC_TRANSPORTER_2"/>
    <property type="match status" value="1"/>
</dbReference>
<comment type="similarity">
    <text evidence="2">Belongs to the ABC transporter superfamily.</text>
</comment>
<dbReference type="SUPFAM" id="SSF90123">
    <property type="entry name" value="ABC transporter transmembrane region"/>
    <property type="match status" value="1"/>
</dbReference>
<dbReference type="SMART" id="SM00382">
    <property type="entry name" value="AAA"/>
    <property type="match status" value="1"/>
</dbReference>
<dbReference type="PANTHER" id="PTHR43394:SF1">
    <property type="entry name" value="ATP-BINDING CASSETTE SUB-FAMILY B MEMBER 10, MITOCHONDRIAL"/>
    <property type="match status" value="1"/>
</dbReference>
<accession>A0ABZ0PAA6</accession>
<proteinExistence type="inferred from homology"/>
<dbReference type="PROSITE" id="PS50929">
    <property type="entry name" value="ABC_TM1F"/>
    <property type="match status" value="1"/>
</dbReference>
<dbReference type="GO" id="GO:0005524">
    <property type="term" value="F:ATP binding"/>
    <property type="evidence" value="ECO:0007669"/>
    <property type="project" value="UniProtKB-KW"/>
</dbReference>
<evidence type="ECO:0000256" key="7">
    <source>
        <dbReference type="ARBA" id="ARBA00023136"/>
    </source>
</evidence>
<comment type="subcellular location">
    <subcellularLocation>
        <location evidence="1">Cell membrane</location>
        <topology evidence="1">Multi-pass membrane protein</topology>
    </subcellularLocation>
</comment>
<feature type="transmembrane region" description="Helical" evidence="8">
    <location>
        <begin position="91"/>
        <end position="113"/>
    </location>
</feature>
<evidence type="ECO:0000313" key="12">
    <source>
        <dbReference type="Proteomes" id="UP001303601"/>
    </source>
</evidence>
<evidence type="ECO:0000313" key="11">
    <source>
        <dbReference type="EMBL" id="WPB53878.1"/>
    </source>
</evidence>
<keyword evidence="5 11" id="KW-0067">ATP-binding</keyword>
<protein>
    <submittedName>
        <fullName evidence="11">ABC transporter ATP-binding protein</fullName>
    </submittedName>
</protein>
<evidence type="ECO:0000256" key="3">
    <source>
        <dbReference type="ARBA" id="ARBA00022692"/>
    </source>
</evidence>
<dbReference type="InterPro" id="IPR003439">
    <property type="entry name" value="ABC_transporter-like_ATP-bd"/>
</dbReference>
<dbReference type="GeneID" id="94493790"/>
<evidence type="ECO:0000256" key="2">
    <source>
        <dbReference type="ARBA" id="ARBA00005417"/>
    </source>
</evidence>
<organism evidence="11 12">
    <name type="scientific">Metamycoplasma equirhinis</name>
    <dbReference type="NCBI Taxonomy" id="92402"/>
    <lineage>
        <taxon>Bacteria</taxon>
        <taxon>Bacillati</taxon>
        <taxon>Mycoplasmatota</taxon>
        <taxon>Mycoplasmoidales</taxon>
        <taxon>Metamycoplasmataceae</taxon>
        <taxon>Metamycoplasma</taxon>
    </lineage>
</organism>
<dbReference type="Gene3D" id="1.20.1560.10">
    <property type="entry name" value="ABC transporter type 1, transmembrane domain"/>
    <property type="match status" value="1"/>
</dbReference>
<dbReference type="InterPro" id="IPR036640">
    <property type="entry name" value="ABC1_TM_sf"/>
</dbReference>
<keyword evidence="3 8" id="KW-0812">Transmembrane</keyword>
<evidence type="ECO:0000259" key="10">
    <source>
        <dbReference type="PROSITE" id="PS50929"/>
    </source>
</evidence>
<sequence>MINLDPLKAEKKLSEMSKLEKRAHFAKVRKIKNESFKKLIKYLNYRKGIFASIVIITFLSTLTSTLGVFGFGYITDKYLSWDFIHSQYNGMVFLAAVGILALLYFINQAFVYWTNWLSVKAGMYTAKILRNEAYKSVMKMPISFFDRVNTGELMSIFSNDIENITNGICGSLNEIINTIFLMATSLIFMAYKSIYLTLIVLILFPIFMFIAIWLMKRAVPQYQKIQSRVAKLNGFVEEHLAAHHLIKSYNQNSVINDKFDVQNNRLYKASFKAGIYSNVIYPYVNVASNLLQLILVGIAAIFSLKGIGTGSNSEFTPGLIISFIMYIRRMSNEMARVFENTATIQIASVSASRVINLISLKPEVDETKLDNLDEIKGDVSFENVSFSYDKNSKKLQLSNATFKAKKGQTIAIVGPTGAGKTTIINLLSKFYCPNLGEIKIDNHKSTSINEHSWRSQISIVLQDTFLFKTTIIENLRYANKNASDEEIKNAARISKADDFIKQLKLGYETIIEEGGANFSQGERQLLAITRAIIANKIILILDEATSNIDTRTEKKIQNAMAELMKGKTSFVIAHRLSTIVNANKILVINEGKIIESGTHKQLLAKHGFYEKMYHSSFDEDA</sequence>
<feature type="domain" description="ABC transporter" evidence="9">
    <location>
        <begin position="379"/>
        <end position="615"/>
    </location>
</feature>
<dbReference type="Gene3D" id="3.40.50.300">
    <property type="entry name" value="P-loop containing nucleotide triphosphate hydrolases"/>
    <property type="match status" value="1"/>
</dbReference>
<feature type="transmembrane region" description="Helical" evidence="8">
    <location>
        <begin position="280"/>
        <end position="304"/>
    </location>
</feature>
<evidence type="ECO:0000256" key="8">
    <source>
        <dbReference type="SAM" id="Phobius"/>
    </source>
</evidence>
<evidence type="ECO:0000256" key="4">
    <source>
        <dbReference type="ARBA" id="ARBA00022741"/>
    </source>
</evidence>
<feature type="domain" description="ABC transmembrane type-1" evidence="10">
    <location>
        <begin position="53"/>
        <end position="345"/>
    </location>
</feature>
<dbReference type="SUPFAM" id="SSF52540">
    <property type="entry name" value="P-loop containing nucleoside triphosphate hydrolases"/>
    <property type="match status" value="1"/>
</dbReference>
<dbReference type="RefSeq" id="WP_318635532.1">
    <property type="nucleotide sequence ID" value="NZ_CP137845.1"/>
</dbReference>
<feature type="transmembrane region" description="Helical" evidence="8">
    <location>
        <begin position="48"/>
        <end position="71"/>
    </location>
</feature>
<evidence type="ECO:0000256" key="6">
    <source>
        <dbReference type="ARBA" id="ARBA00022989"/>
    </source>
</evidence>
<keyword evidence="7 8" id="KW-0472">Membrane</keyword>
<keyword evidence="6 8" id="KW-1133">Transmembrane helix</keyword>
<dbReference type="InterPro" id="IPR011527">
    <property type="entry name" value="ABC1_TM_dom"/>
</dbReference>
<feature type="transmembrane region" description="Helical" evidence="8">
    <location>
        <begin position="194"/>
        <end position="215"/>
    </location>
</feature>
<dbReference type="Pfam" id="PF00005">
    <property type="entry name" value="ABC_tran"/>
    <property type="match status" value="1"/>
</dbReference>
<dbReference type="CDD" id="cd18547">
    <property type="entry name" value="ABC_6TM_Tm288_like"/>
    <property type="match status" value="1"/>
</dbReference>
<dbReference type="EMBL" id="CP137845">
    <property type="protein sequence ID" value="WPB53878.1"/>
    <property type="molecule type" value="Genomic_DNA"/>
</dbReference>
<dbReference type="InterPro" id="IPR027417">
    <property type="entry name" value="P-loop_NTPase"/>
</dbReference>
<dbReference type="Proteomes" id="UP001303601">
    <property type="component" value="Chromosome"/>
</dbReference>
<dbReference type="InterPro" id="IPR039421">
    <property type="entry name" value="Type_1_exporter"/>
</dbReference>
<dbReference type="PANTHER" id="PTHR43394">
    <property type="entry name" value="ATP-DEPENDENT PERMEASE MDL1, MITOCHONDRIAL"/>
    <property type="match status" value="1"/>
</dbReference>
<dbReference type="CDD" id="cd03254">
    <property type="entry name" value="ABCC_Glucan_exporter_like"/>
    <property type="match status" value="1"/>
</dbReference>
<dbReference type="Pfam" id="PF00664">
    <property type="entry name" value="ABC_membrane"/>
    <property type="match status" value="1"/>
</dbReference>
<evidence type="ECO:0000259" key="9">
    <source>
        <dbReference type="PROSITE" id="PS50893"/>
    </source>
</evidence>
<gene>
    <name evidence="11" type="ORF">R9B83_02725</name>
</gene>
<reference evidence="11" key="1">
    <citation type="submission" date="2023-11" db="EMBL/GenBank/DDBJ databases">
        <title>Completed genome sequence of Mycoplasma equirhinis type strain M432/72.</title>
        <authorList>
            <person name="Spergser J."/>
        </authorList>
    </citation>
    <scope>NUCLEOTIDE SEQUENCE [LARGE SCALE GENOMIC DNA]</scope>
    <source>
        <strain evidence="11">M432/72</strain>
    </source>
</reference>
<keyword evidence="4" id="KW-0547">Nucleotide-binding</keyword>